<dbReference type="EMBL" id="CM000145">
    <property type="protein sequence ID" value="EEE68386.1"/>
    <property type="molecule type" value="Genomic_DNA"/>
</dbReference>
<dbReference type="Proteomes" id="UP000007752">
    <property type="component" value="Chromosome 8"/>
</dbReference>
<sequence>MLWCVKHWAKARGSSTPTSRASSVASARPSSWRACASSTPTPPQHAAPALLPRLRAVEVAQPGDAVRH</sequence>
<gene>
    <name evidence="2" type="ORF">OsJ_26717</name>
</gene>
<organism evidence="2">
    <name type="scientific">Oryza sativa subsp. japonica</name>
    <name type="common">Rice</name>
    <dbReference type="NCBI Taxonomy" id="39947"/>
    <lineage>
        <taxon>Eukaryota</taxon>
        <taxon>Viridiplantae</taxon>
        <taxon>Streptophyta</taxon>
        <taxon>Embryophyta</taxon>
        <taxon>Tracheophyta</taxon>
        <taxon>Spermatophyta</taxon>
        <taxon>Magnoliopsida</taxon>
        <taxon>Liliopsida</taxon>
        <taxon>Poales</taxon>
        <taxon>Poaceae</taxon>
        <taxon>BOP clade</taxon>
        <taxon>Oryzoideae</taxon>
        <taxon>Oryzeae</taxon>
        <taxon>Oryzinae</taxon>
        <taxon>Oryza</taxon>
        <taxon>Oryza sativa</taxon>
    </lineage>
</organism>
<feature type="compositionally biased region" description="Low complexity" evidence="1">
    <location>
        <begin position="11"/>
        <end position="39"/>
    </location>
</feature>
<proteinExistence type="predicted"/>
<protein>
    <submittedName>
        <fullName evidence="2">Uncharacterized protein</fullName>
    </submittedName>
</protein>
<evidence type="ECO:0000313" key="2">
    <source>
        <dbReference type="EMBL" id="EEE68386.1"/>
    </source>
</evidence>
<feature type="region of interest" description="Disordered" evidence="1">
    <location>
        <begin position="11"/>
        <end position="47"/>
    </location>
</feature>
<evidence type="ECO:0000256" key="1">
    <source>
        <dbReference type="SAM" id="MobiDB-lite"/>
    </source>
</evidence>
<reference evidence="2" key="1">
    <citation type="journal article" date="2005" name="PLoS Biol.">
        <title>The genomes of Oryza sativa: a history of duplications.</title>
        <authorList>
            <person name="Yu J."/>
            <person name="Wang J."/>
            <person name="Lin W."/>
            <person name="Li S."/>
            <person name="Li H."/>
            <person name="Zhou J."/>
            <person name="Ni P."/>
            <person name="Dong W."/>
            <person name="Hu S."/>
            <person name="Zeng C."/>
            <person name="Zhang J."/>
            <person name="Zhang Y."/>
            <person name="Li R."/>
            <person name="Xu Z."/>
            <person name="Li S."/>
            <person name="Li X."/>
            <person name="Zheng H."/>
            <person name="Cong L."/>
            <person name="Lin L."/>
            <person name="Yin J."/>
            <person name="Geng J."/>
            <person name="Li G."/>
            <person name="Shi J."/>
            <person name="Liu J."/>
            <person name="Lv H."/>
            <person name="Li J."/>
            <person name="Wang J."/>
            <person name="Deng Y."/>
            <person name="Ran L."/>
            <person name="Shi X."/>
            <person name="Wang X."/>
            <person name="Wu Q."/>
            <person name="Li C."/>
            <person name="Ren X."/>
            <person name="Wang J."/>
            <person name="Wang X."/>
            <person name="Li D."/>
            <person name="Liu D."/>
            <person name="Zhang X."/>
            <person name="Ji Z."/>
            <person name="Zhao W."/>
            <person name="Sun Y."/>
            <person name="Zhang Z."/>
            <person name="Bao J."/>
            <person name="Han Y."/>
            <person name="Dong L."/>
            <person name="Ji J."/>
            <person name="Chen P."/>
            <person name="Wu S."/>
            <person name="Liu J."/>
            <person name="Xiao Y."/>
            <person name="Bu D."/>
            <person name="Tan J."/>
            <person name="Yang L."/>
            <person name="Ye C."/>
            <person name="Zhang J."/>
            <person name="Xu J."/>
            <person name="Zhou Y."/>
            <person name="Yu Y."/>
            <person name="Zhang B."/>
            <person name="Zhuang S."/>
            <person name="Wei H."/>
            <person name="Liu B."/>
            <person name="Lei M."/>
            <person name="Yu H."/>
            <person name="Li Y."/>
            <person name="Xu H."/>
            <person name="Wei S."/>
            <person name="He X."/>
            <person name="Fang L."/>
            <person name="Zhang Z."/>
            <person name="Zhang Y."/>
            <person name="Huang X."/>
            <person name="Su Z."/>
            <person name="Tong W."/>
            <person name="Li J."/>
            <person name="Tong Z."/>
            <person name="Li S."/>
            <person name="Ye J."/>
            <person name="Wang L."/>
            <person name="Fang L."/>
            <person name="Lei T."/>
            <person name="Chen C."/>
            <person name="Chen H."/>
            <person name="Xu Z."/>
            <person name="Li H."/>
            <person name="Huang H."/>
            <person name="Zhang F."/>
            <person name="Xu H."/>
            <person name="Li N."/>
            <person name="Zhao C."/>
            <person name="Li S."/>
            <person name="Dong L."/>
            <person name="Huang Y."/>
            <person name="Li L."/>
            <person name="Xi Y."/>
            <person name="Qi Q."/>
            <person name="Li W."/>
            <person name="Zhang B."/>
            <person name="Hu W."/>
            <person name="Zhang Y."/>
            <person name="Tian X."/>
            <person name="Jiao Y."/>
            <person name="Liang X."/>
            <person name="Jin J."/>
            <person name="Gao L."/>
            <person name="Zheng W."/>
            <person name="Hao B."/>
            <person name="Liu S."/>
            <person name="Wang W."/>
            <person name="Yuan L."/>
            <person name="Cao M."/>
            <person name="McDermott J."/>
            <person name="Samudrala R."/>
            <person name="Wang J."/>
            <person name="Wong G.K."/>
            <person name="Yang H."/>
        </authorList>
    </citation>
    <scope>NUCLEOTIDE SEQUENCE [LARGE SCALE GENOMIC DNA]</scope>
</reference>
<name>B9G019_ORYSJ</name>
<accession>B9G019</accession>
<dbReference type="HOGENOM" id="CLU_2798130_0_0_1"/>
<dbReference type="AlphaFoldDB" id="B9G019"/>
<reference evidence="2" key="2">
    <citation type="submission" date="2008-12" db="EMBL/GenBank/DDBJ databases">
        <title>Improved gene annotation of the rice (Oryza sativa) genomes.</title>
        <authorList>
            <person name="Wang J."/>
            <person name="Li R."/>
            <person name="Fan W."/>
            <person name="Huang Q."/>
            <person name="Zhang J."/>
            <person name="Zhou Y."/>
            <person name="Hu Y."/>
            <person name="Zi S."/>
            <person name="Li J."/>
            <person name="Ni P."/>
            <person name="Zheng H."/>
            <person name="Zhang Y."/>
            <person name="Zhao M."/>
            <person name="Hao Q."/>
            <person name="McDermott J."/>
            <person name="Samudrala R."/>
            <person name="Kristiansen K."/>
            <person name="Wong G.K.-S."/>
        </authorList>
    </citation>
    <scope>NUCLEOTIDE SEQUENCE</scope>
</reference>